<reference evidence="2" key="1">
    <citation type="submission" date="2018-12" db="EMBL/GenBank/DDBJ databases">
        <title>Novel natural products biosynthetic potential of the class Ktedonobacteria.</title>
        <authorList>
            <person name="Zheng Y."/>
            <person name="Saitou A."/>
            <person name="Wang C.M."/>
            <person name="Toyoda A."/>
            <person name="Minakuchi Y."/>
            <person name="Sekiguchi Y."/>
            <person name="Ueda K."/>
            <person name="Takano H."/>
            <person name="Sakai Y."/>
            <person name="Yokota A."/>
            <person name="Yabe S."/>
        </authorList>
    </citation>
    <scope>NUCLEOTIDE SEQUENCE</scope>
    <source>
        <strain evidence="2">COM3</strain>
    </source>
</reference>
<dbReference type="EMBL" id="AP019376">
    <property type="protein sequence ID" value="BBH90857.1"/>
    <property type="molecule type" value="Genomic_DNA"/>
</dbReference>
<organism evidence="2">
    <name type="scientific">Thermosporothrix sp. COM3</name>
    <dbReference type="NCBI Taxonomy" id="2490863"/>
    <lineage>
        <taxon>Bacteria</taxon>
        <taxon>Bacillati</taxon>
        <taxon>Chloroflexota</taxon>
        <taxon>Ktedonobacteria</taxon>
        <taxon>Ktedonobacterales</taxon>
        <taxon>Thermosporotrichaceae</taxon>
        <taxon>Thermosporothrix</taxon>
    </lineage>
</organism>
<feature type="compositionally biased region" description="Polar residues" evidence="1">
    <location>
        <begin position="1"/>
        <end position="18"/>
    </location>
</feature>
<dbReference type="AlphaFoldDB" id="A0A455SR09"/>
<evidence type="ECO:0000313" key="2">
    <source>
        <dbReference type="EMBL" id="BBH90857.1"/>
    </source>
</evidence>
<feature type="region of interest" description="Disordered" evidence="1">
    <location>
        <begin position="1"/>
        <end position="20"/>
    </location>
</feature>
<sequence>MLTLSQTYMRSQRTSGPYSDTRWRMKLCNGRESAFGQTGRYEIQRKARGPTIRKYSRPIT</sequence>
<evidence type="ECO:0000256" key="1">
    <source>
        <dbReference type="SAM" id="MobiDB-lite"/>
    </source>
</evidence>
<proteinExistence type="predicted"/>
<name>A0A455SR09_9CHLR</name>
<accession>A0A455SR09</accession>
<gene>
    <name evidence="2" type="ORF">KTC_56080</name>
</gene>
<protein>
    <submittedName>
        <fullName evidence="2">Uncharacterized protein</fullName>
    </submittedName>
</protein>